<sequence length="57" mass="6583">MKQYEFKLVFLDRRDEGSNALSTLNALGGEGWHVVHVREDVQHERSLVAFLERERGG</sequence>
<protein>
    <recommendedName>
        <fullName evidence="3">DUF4177 domain-containing protein</fullName>
    </recommendedName>
</protein>
<accession>A0AAN1XZ03</accession>
<dbReference type="Proteomes" id="UP001317532">
    <property type="component" value="Chromosome"/>
</dbReference>
<keyword evidence="2" id="KW-1185">Reference proteome</keyword>
<evidence type="ECO:0000313" key="2">
    <source>
        <dbReference type="Proteomes" id="UP001317532"/>
    </source>
</evidence>
<organism evidence="1 2">
    <name type="scientific">Vulcanimicrobium alpinum</name>
    <dbReference type="NCBI Taxonomy" id="3016050"/>
    <lineage>
        <taxon>Bacteria</taxon>
        <taxon>Bacillati</taxon>
        <taxon>Vulcanimicrobiota</taxon>
        <taxon>Vulcanimicrobiia</taxon>
        <taxon>Vulcanimicrobiales</taxon>
        <taxon>Vulcanimicrobiaceae</taxon>
        <taxon>Vulcanimicrobium</taxon>
    </lineage>
</organism>
<evidence type="ECO:0000313" key="1">
    <source>
        <dbReference type="EMBL" id="BDE07969.1"/>
    </source>
</evidence>
<evidence type="ECO:0008006" key="3">
    <source>
        <dbReference type="Google" id="ProtNLM"/>
    </source>
</evidence>
<dbReference type="RefSeq" id="WP_317995526.1">
    <property type="nucleotide sequence ID" value="NZ_AP025523.1"/>
</dbReference>
<dbReference type="AlphaFoldDB" id="A0AAN1XZ03"/>
<proteinExistence type="predicted"/>
<reference evidence="1 2" key="1">
    <citation type="journal article" date="2022" name="ISME Commun">
        <title>Vulcanimicrobium alpinus gen. nov. sp. nov., the first cultivated representative of the candidate phylum 'Eremiobacterota', is a metabolically versatile aerobic anoxygenic phototroph.</title>
        <authorList>
            <person name="Yabe S."/>
            <person name="Muto K."/>
            <person name="Abe K."/>
            <person name="Yokota A."/>
            <person name="Staudigel H."/>
            <person name="Tebo B.M."/>
        </authorList>
    </citation>
    <scope>NUCLEOTIDE SEQUENCE [LARGE SCALE GENOMIC DNA]</scope>
    <source>
        <strain evidence="1 2">WC8-2</strain>
    </source>
</reference>
<name>A0AAN1XZ03_UNVUL</name>
<dbReference type="KEGG" id="vab:WPS_32450"/>
<gene>
    <name evidence="1" type="ORF">WPS_32450</name>
</gene>
<dbReference type="EMBL" id="AP025523">
    <property type="protein sequence ID" value="BDE07969.1"/>
    <property type="molecule type" value="Genomic_DNA"/>
</dbReference>